<protein>
    <submittedName>
        <fullName evidence="2">Uncharacterized protein</fullName>
    </submittedName>
</protein>
<feature type="compositionally biased region" description="Basic and acidic residues" evidence="1">
    <location>
        <begin position="110"/>
        <end position="121"/>
    </location>
</feature>
<feature type="compositionally biased region" description="Low complexity" evidence="1">
    <location>
        <begin position="122"/>
        <end position="132"/>
    </location>
</feature>
<evidence type="ECO:0000313" key="2">
    <source>
        <dbReference type="EMBL" id="CAI2380510.1"/>
    </source>
</evidence>
<sequence>MLVRVKSKPKKSIRQVLKGVKEKRTSKSCRRGGKDGKRSDRNAKICLKSPFVGNKGRFSLKKLTLKTLLKNKILSVPNPIFEVNLNPKPIFEIIKVTKYSKLNGKMNNVENREEQKCHDLSSSKSSLHSEPTSDYEIQSDTSEASQMESLLTEIMNDQSCKICSSHSSPQKTPKITPKVLKDDASTSKPKIKKRIRKEMSKDSDKDQSEILIE</sequence>
<name>A0AAD2D5A0_EUPCR</name>
<organism evidence="2 3">
    <name type="scientific">Euplotes crassus</name>
    <dbReference type="NCBI Taxonomy" id="5936"/>
    <lineage>
        <taxon>Eukaryota</taxon>
        <taxon>Sar</taxon>
        <taxon>Alveolata</taxon>
        <taxon>Ciliophora</taxon>
        <taxon>Intramacronucleata</taxon>
        <taxon>Spirotrichea</taxon>
        <taxon>Hypotrichia</taxon>
        <taxon>Euplotida</taxon>
        <taxon>Euplotidae</taxon>
        <taxon>Moneuplotes</taxon>
    </lineage>
</organism>
<keyword evidence="3" id="KW-1185">Reference proteome</keyword>
<comment type="caution">
    <text evidence="2">The sequence shown here is derived from an EMBL/GenBank/DDBJ whole genome shotgun (WGS) entry which is preliminary data.</text>
</comment>
<reference evidence="2" key="1">
    <citation type="submission" date="2023-07" db="EMBL/GenBank/DDBJ databases">
        <authorList>
            <consortium name="AG Swart"/>
            <person name="Singh M."/>
            <person name="Singh A."/>
            <person name="Seah K."/>
            <person name="Emmerich C."/>
        </authorList>
    </citation>
    <scope>NUCLEOTIDE SEQUENCE</scope>
    <source>
        <strain evidence="2">DP1</strain>
    </source>
</reference>
<feature type="compositionally biased region" description="Polar residues" evidence="1">
    <location>
        <begin position="161"/>
        <end position="173"/>
    </location>
</feature>
<feature type="region of interest" description="Disordered" evidence="1">
    <location>
        <begin position="107"/>
        <end position="142"/>
    </location>
</feature>
<evidence type="ECO:0000313" key="3">
    <source>
        <dbReference type="Proteomes" id="UP001295684"/>
    </source>
</evidence>
<dbReference type="EMBL" id="CAMPGE010022473">
    <property type="protein sequence ID" value="CAI2380510.1"/>
    <property type="molecule type" value="Genomic_DNA"/>
</dbReference>
<dbReference type="AlphaFoldDB" id="A0AAD2D5A0"/>
<feature type="compositionally biased region" description="Basic and acidic residues" evidence="1">
    <location>
        <begin position="197"/>
        <end position="213"/>
    </location>
</feature>
<dbReference type="Proteomes" id="UP001295684">
    <property type="component" value="Unassembled WGS sequence"/>
</dbReference>
<accession>A0AAD2D5A0</accession>
<feature type="region of interest" description="Disordered" evidence="1">
    <location>
        <begin position="161"/>
        <end position="213"/>
    </location>
</feature>
<evidence type="ECO:0000256" key="1">
    <source>
        <dbReference type="SAM" id="MobiDB-lite"/>
    </source>
</evidence>
<gene>
    <name evidence="2" type="ORF">ECRASSUSDP1_LOCUS21946</name>
</gene>
<feature type="region of interest" description="Disordered" evidence="1">
    <location>
        <begin position="20"/>
        <end position="40"/>
    </location>
</feature>
<proteinExistence type="predicted"/>